<evidence type="ECO:0000313" key="3">
    <source>
        <dbReference type="EMBL" id="CAL5136453.1"/>
    </source>
</evidence>
<dbReference type="AlphaFoldDB" id="A0AAV2TN76"/>
<feature type="domain" description="RRM" evidence="2">
    <location>
        <begin position="10"/>
        <end position="84"/>
    </location>
</feature>
<dbReference type="InterPro" id="IPR012677">
    <property type="entry name" value="Nucleotide-bd_a/b_plait_sf"/>
</dbReference>
<comment type="caution">
    <text evidence="3">The sequence shown here is derived from an EMBL/GenBank/DDBJ whole genome shotgun (WGS) entry which is preliminary data.</text>
</comment>
<gene>
    <name evidence="3" type="ORF">CDAUBV1_LOCUS10543</name>
</gene>
<reference evidence="3" key="1">
    <citation type="submission" date="2024-06" db="EMBL/GenBank/DDBJ databases">
        <authorList>
            <person name="Liu X."/>
            <person name="Lenzi L."/>
            <person name="Haldenby T S."/>
            <person name="Uol C."/>
        </authorList>
    </citation>
    <scope>NUCLEOTIDE SEQUENCE</scope>
</reference>
<evidence type="ECO:0000313" key="4">
    <source>
        <dbReference type="Proteomes" id="UP001497525"/>
    </source>
</evidence>
<dbReference type="Gene3D" id="3.30.70.330">
    <property type="match status" value="3"/>
</dbReference>
<dbReference type="SUPFAM" id="SSF54928">
    <property type="entry name" value="RNA-binding domain, RBD"/>
    <property type="match status" value="2"/>
</dbReference>
<organism evidence="3 4">
    <name type="scientific">Calicophoron daubneyi</name>
    <name type="common">Rumen fluke</name>
    <name type="synonym">Paramphistomum daubneyi</name>
    <dbReference type="NCBI Taxonomy" id="300641"/>
    <lineage>
        <taxon>Eukaryota</taxon>
        <taxon>Metazoa</taxon>
        <taxon>Spiralia</taxon>
        <taxon>Lophotrochozoa</taxon>
        <taxon>Platyhelminthes</taxon>
        <taxon>Trematoda</taxon>
        <taxon>Digenea</taxon>
        <taxon>Plagiorchiida</taxon>
        <taxon>Pronocephalata</taxon>
        <taxon>Paramphistomoidea</taxon>
        <taxon>Paramphistomidae</taxon>
        <taxon>Calicophoron</taxon>
    </lineage>
</organism>
<dbReference type="Proteomes" id="UP001497525">
    <property type="component" value="Unassembled WGS sequence"/>
</dbReference>
<dbReference type="CDD" id="cd12421">
    <property type="entry name" value="RRM1_PTBP1_hnRNPL_like"/>
    <property type="match status" value="1"/>
</dbReference>
<protein>
    <recommendedName>
        <fullName evidence="2">RRM domain-containing protein</fullName>
    </recommendedName>
</protein>
<sequence>MDHLDAIPSPVMHVRNMPADMNEHEIALLAVPFGAVKKMVLSKKNNQALIEMNELEDAMQLIAHYSKYPVSVHGKNVILRFSTHSHLELTSENNAVENAVKNANRIVQQDLSGTQSGNPNSVLRIVIDNIMGQQINHIILYKGAAAGINELAAQLTMLAQQSELTLTPTAAAATASFMTLTSQGAAGAACIQSPQSGAVLTGAALGNPPTLVSLPAQTQVLPAIIPRAFPGMSAGAPAGSTVLIVYNLNEEILTTESTHVLWSMNFVCEPVILFLGVYGDVTRVKIMFNKKDTALIQFTDSQQALTALYFLNGQPLWGKPLKIAVSRFKVVQMPKEDTDVGLTKDYTNSPLHRFRKPNSKNFQNIYPPNHIFHLSNIPPNVNEEEIRALFQSKGFNVSGFKLMVKDKKMALIQLEDVDIAIQALIVSVHLHF</sequence>
<dbReference type="PROSITE" id="PS50102">
    <property type="entry name" value="RRM"/>
    <property type="match status" value="2"/>
</dbReference>
<proteinExistence type="predicted"/>
<dbReference type="GO" id="GO:0003723">
    <property type="term" value="F:RNA binding"/>
    <property type="evidence" value="ECO:0007669"/>
    <property type="project" value="UniProtKB-UniRule"/>
</dbReference>
<dbReference type="Pfam" id="PF13893">
    <property type="entry name" value="RRM_5"/>
    <property type="match status" value="2"/>
</dbReference>
<dbReference type="EMBL" id="CAXLJL010000323">
    <property type="protein sequence ID" value="CAL5136453.1"/>
    <property type="molecule type" value="Genomic_DNA"/>
</dbReference>
<feature type="domain" description="RRM" evidence="2">
    <location>
        <begin position="241"/>
        <end position="328"/>
    </location>
</feature>
<name>A0AAV2TN76_CALDB</name>
<dbReference type="SMART" id="SM00360">
    <property type="entry name" value="RRM"/>
    <property type="match status" value="3"/>
</dbReference>
<dbReference type="PANTHER" id="PTHR15592">
    <property type="entry name" value="MATRIN 3/NUCLEAR PROTEIN 220-RELATED"/>
    <property type="match status" value="1"/>
</dbReference>
<evidence type="ECO:0000259" key="2">
    <source>
        <dbReference type="PROSITE" id="PS50102"/>
    </source>
</evidence>
<keyword evidence="1" id="KW-0694">RNA-binding</keyword>
<accession>A0AAV2TN76</accession>
<evidence type="ECO:0000256" key="1">
    <source>
        <dbReference type="PROSITE-ProRule" id="PRU00176"/>
    </source>
</evidence>
<dbReference type="InterPro" id="IPR035979">
    <property type="entry name" value="RBD_domain_sf"/>
</dbReference>
<dbReference type="InterPro" id="IPR000504">
    <property type="entry name" value="RRM_dom"/>
</dbReference>